<dbReference type="SUPFAM" id="SSF56784">
    <property type="entry name" value="HAD-like"/>
    <property type="match status" value="1"/>
</dbReference>
<dbReference type="GO" id="GO:0008253">
    <property type="term" value="F:5'-nucleotidase activity"/>
    <property type="evidence" value="ECO:0007669"/>
    <property type="project" value="UniProtKB-EC"/>
</dbReference>
<dbReference type="NCBIfam" id="TIGR01549">
    <property type="entry name" value="HAD-SF-IA-v1"/>
    <property type="match status" value="1"/>
</dbReference>
<dbReference type="Gene3D" id="3.40.50.1000">
    <property type="entry name" value="HAD superfamily/HAD-like"/>
    <property type="match status" value="1"/>
</dbReference>
<keyword evidence="1" id="KW-0378">Hydrolase</keyword>
<dbReference type="InterPro" id="IPR023214">
    <property type="entry name" value="HAD_sf"/>
</dbReference>
<proteinExistence type="predicted"/>
<dbReference type="InterPro" id="IPR036412">
    <property type="entry name" value="HAD-like_sf"/>
</dbReference>
<dbReference type="Pfam" id="PF00702">
    <property type="entry name" value="Hydrolase"/>
    <property type="match status" value="1"/>
</dbReference>
<dbReference type="InterPro" id="IPR011951">
    <property type="entry name" value="HAD-SF_hydro_IA_YjjG/PynA"/>
</dbReference>
<dbReference type="EC" id="3.1.3.5" evidence="1"/>
<dbReference type="RefSeq" id="WP_027290482.1">
    <property type="nucleotide sequence ID" value="NZ_CALVFX010000002.1"/>
</dbReference>
<evidence type="ECO:0000313" key="1">
    <source>
        <dbReference type="EMBL" id="SUE33536.1"/>
    </source>
</evidence>
<dbReference type="SFLD" id="SFLDS00003">
    <property type="entry name" value="Haloacid_Dehalogenase"/>
    <property type="match status" value="1"/>
</dbReference>
<dbReference type="AlphaFoldDB" id="A0A379MPY3"/>
<dbReference type="InterPro" id="IPR006439">
    <property type="entry name" value="HAD-SF_hydro_IA"/>
</dbReference>
<dbReference type="EMBL" id="UGVL01000001">
    <property type="protein sequence ID" value="SUE33536.1"/>
    <property type="molecule type" value="Genomic_DNA"/>
</dbReference>
<sequence length="230" mass="26814">MKYKHLFFDLDDTFWDVRSNQESAQRELFSVFGMAAHYPDFDTYYGTFREINQRLWTEYRDGIVNRETLRNQRFVRLLESAGIRDERLAMDMSDEYLRISPTFNALMPHSKEVLEYLYDKGYPMSLITNGFNEVQFRKVECSGLKKFFRRITTSEFAGIGKPNPGIFEYAMRKAEVGPSECIMVGDDVYTDIYGSSTVGMPSVFVNPSGAEHDQHPLHEVRSLLELKEIF</sequence>
<gene>
    <name evidence="1" type="primary">yjjG</name>
    <name evidence="1" type="ORF">NCTC11190_00745</name>
</gene>
<dbReference type="NCBIfam" id="TIGR02254">
    <property type="entry name" value="YjjG_YfnB"/>
    <property type="match status" value="1"/>
</dbReference>
<dbReference type="Proteomes" id="UP000255233">
    <property type="component" value="Unassembled WGS sequence"/>
</dbReference>
<dbReference type="PANTHER" id="PTHR47478">
    <property type="match status" value="1"/>
</dbReference>
<accession>A0A379MPY3</accession>
<dbReference type="OrthoDB" id="9802350at2"/>
<dbReference type="STRING" id="880526.GCA_000427365_00701"/>
<evidence type="ECO:0000313" key="2">
    <source>
        <dbReference type="Proteomes" id="UP000255233"/>
    </source>
</evidence>
<dbReference type="PANTHER" id="PTHR47478:SF1">
    <property type="entry name" value="PYRIMIDINE 5'-NUCLEOTIDASE YJJG"/>
    <property type="match status" value="1"/>
</dbReference>
<name>A0A379MPY3_9BACT</name>
<organism evidence="1 2">
    <name type="scientific">Rikenella microfusus</name>
    <dbReference type="NCBI Taxonomy" id="28139"/>
    <lineage>
        <taxon>Bacteria</taxon>
        <taxon>Pseudomonadati</taxon>
        <taxon>Bacteroidota</taxon>
        <taxon>Bacteroidia</taxon>
        <taxon>Bacteroidales</taxon>
        <taxon>Rikenellaceae</taxon>
        <taxon>Rikenella</taxon>
    </lineage>
</organism>
<protein>
    <submittedName>
        <fullName evidence="1">Pyrimidine 5'-nucleotidase YjjG</fullName>
        <ecNumber evidence="1">3.1.3.5</ecNumber>
    </submittedName>
</protein>
<dbReference type="Gene3D" id="1.10.150.240">
    <property type="entry name" value="Putative phosphatase, domain 2"/>
    <property type="match status" value="1"/>
</dbReference>
<dbReference type="SFLD" id="SFLDG01135">
    <property type="entry name" value="C1.5.6:_HAD__Beta-PGM__Phospha"/>
    <property type="match status" value="1"/>
</dbReference>
<reference evidence="1 2" key="1">
    <citation type="submission" date="2018-06" db="EMBL/GenBank/DDBJ databases">
        <authorList>
            <consortium name="Pathogen Informatics"/>
            <person name="Doyle S."/>
        </authorList>
    </citation>
    <scope>NUCLEOTIDE SEQUENCE [LARGE SCALE GENOMIC DNA]</scope>
    <source>
        <strain evidence="1 2">NCTC11190</strain>
    </source>
</reference>
<keyword evidence="2" id="KW-1185">Reference proteome</keyword>
<dbReference type="InterPro" id="IPR052550">
    <property type="entry name" value="Pyrimidine_5'-ntase_YjjG"/>
</dbReference>
<dbReference type="SFLD" id="SFLDG01129">
    <property type="entry name" value="C1.5:_HAD__Beta-PGM__Phosphata"/>
    <property type="match status" value="1"/>
</dbReference>
<dbReference type="InterPro" id="IPR023198">
    <property type="entry name" value="PGP-like_dom2"/>
</dbReference>